<dbReference type="Proteomes" id="UP000005408">
    <property type="component" value="Unassembled WGS sequence"/>
</dbReference>
<protein>
    <submittedName>
        <fullName evidence="3">Uncharacterized protein</fullName>
    </submittedName>
</protein>
<feature type="compositionally biased region" description="Basic and acidic residues" evidence="1">
    <location>
        <begin position="213"/>
        <end position="225"/>
    </location>
</feature>
<feature type="region of interest" description="Disordered" evidence="1">
    <location>
        <begin position="261"/>
        <end position="302"/>
    </location>
</feature>
<feature type="compositionally biased region" description="Basic residues" evidence="1">
    <location>
        <begin position="290"/>
        <end position="301"/>
    </location>
</feature>
<feature type="region of interest" description="Disordered" evidence="1">
    <location>
        <begin position="321"/>
        <end position="343"/>
    </location>
</feature>
<feature type="compositionally biased region" description="Basic residues" evidence="1">
    <location>
        <begin position="157"/>
        <end position="166"/>
    </location>
</feature>
<reference evidence="3" key="1">
    <citation type="submission" date="2022-08" db="UniProtKB">
        <authorList>
            <consortium name="EnsemblMetazoa"/>
        </authorList>
    </citation>
    <scope>IDENTIFICATION</scope>
    <source>
        <strain evidence="3">05x7-T-G4-1.051#20</strain>
    </source>
</reference>
<keyword evidence="2" id="KW-1133">Transmembrane helix</keyword>
<evidence type="ECO:0000256" key="2">
    <source>
        <dbReference type="SAM" id="Phobius"/>
    </source>
</evidence>
<accession>A0A8W8I7R7</accession>
<evidence type="ECO:0000313" key="3">
    <source>
        <dbReference type="EnsemblMetazoa" id="G12789.6:cds"/>
    </source>
</evidence>
<keyword evidence="2" id="KW-0472">Membrane</keyword>
<feature type="region of interest" description="Disordered" evidence="1">
    <location>
        <begin position="101"/>
        <end position="130"/>
    </location>
</feature>
<feature type="compositionally biased region" description="Polar residues" evidence="1">
    <location>
        <begin position="103"/>
        <end position="130"/>
    </location>
</feature>
<feature type="transmembrane region" description="Helical" evidence="2">
    <location>
        <begin position="604"/>
        <end position="627"/>
    </location>
</feature>
<evidence type="ECO:0000256" key="1">
    <source>
        <dbReference type="SAM" id="MobiDB-lite"/>
    </source>
</evidence>
<feature type="compositionally biased region" description="Polar residues" evidence="1">
    <location>
        <begin position="262"/>
        <end position="280"/>
    </location>
</feature>
<proteinExistence type="predicted"/>
<name>A0A8W8I7R7_MAGGI</name>
<organism evidence="3 4">
    <name type="scientific">Magallana gigas</name>
    <name type="common">Pacific oyster</name>
    <name type="synonym">Crassostrea gigas</name>
    <dbReference type="NCBI Taxonomy" id="29159"/>
    <lineage>
        <taxon>Eukaryota</taxon>
        <taxon>Metazoa</taxon>
        <taxon>Spiralia</taxon>
        <taxon>Lophotrochozoa</taxon>
        <taxon>Mollusca</taxon>
        <taxon>Bivalvia</taxon>
        <taxon>Autobranchia</taxon>
        <taxon>Pteriomorphia</taxon>
        <taxon>Ostreida</taxon>
        <taxon>Ostreoidea</taxon>
        <taxon>Ostreidae</taxon>
        <taxon>Magallana</taxon>
    </lineage>
</organism>
<dbReference type="AlphaFoldDB" id="A0A8W8I7R7"/>
<feature type="compositionally biased region" description="Polar residues" evidence="1">
    <location>
        <begin position="175"/>
        <end position="184"/>
    </location>
</feature>
<dbReference type="EnsemblMetazoa" id="G12789.6">
    <property type="protein sequence ID" value="G12789.6:cds"/>
    <property type="gene ID" value="G12789"/>
</dbReference>
<keyword evidence="4" id="KW-1185">Reference proteome</keyword>
<sequence length="680" mass="76500">MCNENYFLYYLKSFNQYTTRPYTNKLTEVSLQHIIQRIYRDGRLKMIYKAIFTILFFTLLEVHSYSKDDGIDGNQTTQVPDAKTIDLVTSSVRHSTLRRIKSDTTFSQKNGKHTQSSTSYENKQGMSDVDTSTTTQASLKFLTKIDGQSVTSEQFSRTRHSIRTHKPQSALFSKEQVSSKGTTLKRSKENIANRPTQRTKDFNGTTADYPTHGQKDSKTDEHSDYTARGATKQVSFRQSTTSLSNKTFTARTTTATHHLLTNDSTTASFPTPKNKTSPSASKFLPTKSTRSNKHKLRTTKANKKDPTSFFTTLFTKSKHHTKNNVKSSTTMTSLEKNVSSPVYSKQTTDSISSQSKTVPHLPHTTSRLQMSSHIFHSKSQKPKSHTTSIQTMTILNLSTTHKKSKPKGKTKILINEIAISQNRPEEQFIELKVSSDYTHDLQSYEVVVFSGIGEVLSTMSIHGDTGKPYAILANEDIHVNIRKELQKKKSIAVAVYHRSESTSDVITLHSKGVMDAIVLTAYDGQPSDQLMQNLMKDNASPFHVSSSALTNGGTISRCAENHVRDTQDFMEMSEPKATRGFRNVKCPSNRLPTVSDNSIDNIQLTLIVVMSCLGLFFVIVLFVVMIMKQKQRQIKIMQNSINMKEDEDEEVVLKMASVKFDSNIEEPPTFDNSVYLAINS</sequence>
<evidence type="ECO:0000313" key="4">
    <source>
        <dbReference type="Proteomes" id="UP000005408"/>
    </source>
</evidence>
<keyword evidence="2" id="KW-0812">Transmembrane</keyword>
<feature type="region of interest" description="Disordered" evidence="1">
    <location>
        <begin position="152"/>
        <end position="238"/>
    </location>
</feature>
<feature type="compositionally biased region" description="Polar residues" evidence="1">
    <location>
        <begin position="324"/>
        <end position="343"/>
    </location>
</feature>